<proteinExistence type="predicted"/>
<dbReference type="HOGENOM" id="CLU_2350367_0_0_1"/>
<keyword evidence="2" id="KW-1185">Reference proteome</keyword>
<accession>A0A0E0K2P3</accession>
<evidence type="ECO:0000313" key="2">
    <source>
        <dbReference type="Proteomes" id="UP000026962"/>
    </source>
</evidence>
<dbReference type="Proteomes" id="UP000026962">
    <property type="component" value="Chromosome 2"/>
</dbReference>
<reference evidence="1" key="1">
    <citation type="submission" date="2015-04" db="UniProtKB">
        <authorList>
            <consortium name="EnsemblPlants"/>
        </authorList>
    </citation>
    <scope>IDENTIFICATION</scope>
</reference>
<dbReference type="Gramene" id="OPUNC02G22810.1">
    <property type="protein sequence ID" value="OPUNC02G22810.1"/>
    <property type="gene ID" value="OPUNC02G22810"/>
</dbReference>
<reference evidence="1" key="2">
    <citation type="submission" date="2018-05" db="EMBL/GenBank/DDBJ databases">
        <title>OpunRS2 (Oryza punctata Reference Sequence Version 2).</title>
        <authorList>
            <person name="Zhang J."/>
            <person name="Kudrna D."/>
            <person name="Lee S."/>
            <person name="Talag J."/>
            <person name="Welchert J."/>
            <person name="Wing R.A."/>
        </authorList>
    </citation>
    <scope>NUCLEOTIDE SEQUENCE [LARGE SCALE GENOMIC DNA]</scope>
</reference>
<evidence type="ECO:0000313" key="1">
    <source>
        <dbReference type="EnsemblPlants" id="OPUNC02G22810.1"/>
    </source>
</evidence>
<organism evidence="1">
    <name type="scientific">Oryza punctata</name>
    <name type="common">Red rice</name>
    <dbReference type="NCBI Taxonomy" id="4537"/>
    <lineage>
        <taxon>Eukaryota</taxon>
        <taxon>Viridiplantae</taxon>
        <taxon>Streptophyta</taxon>
        <taxon>Embryophyta</taxon>
        <taxon>Tracheophyta</taxon>
        <taxon>Spermatophyta</taxon>
        <taxon>Magnoliopsida</taxon>
        <taxon>Liliopsida</taxon>
        <taxon>Poales</taxon>
        <taxon>Poaceae</taxon>
        <taxon>BOP clade</taxon>
        <taxon>Oryzoideae</taxon>
        <taxon>Oryzeae</taxon>
        <taxon>Oryzinae</taxon>
        <taxon>Oryza</taxon>
    </lineage>
</organism>
<name>A0A0E0K2P3_ORYPU</name>
<protein>
    <submittedName>
        <fullName evidence="1">Uncharacterized protein</fullName>
    </submittedName>
</protein>
<sequence>MPRYGLFAAVKMEAVLELQPIGGGFDGTATSYFLQLRCATCREDTGKKICLYPGSSPCSFYLRSKNCCVYNPNCFPKCKNPGHIVRKIFRSYVLIDA</sequence>
<dbReference type="AlphaFoldDB" id="A0A0E0K2P3"/>
<dbReference type="EnsemblPlants" id="OPUNC02G22810.1">
    <property type="protein sequence ID" value="OPUNC02G22810.1"/>
    <property type="gene ID" value="OPUNC02G22810"/>
</dbReference>